<accession>A0A2H6K900</accession>
<proteinExistence type="inferred from homology"/>
<reference evidence="9 10" key="1">
    <citation type="journal article" date="2017" name="BMC Genomics">
        <title>Whole-genome assembly of Babesia ovata and comparative genomics between closely related pathogens.</title>
        <authorList>
            <person name="Yamagishi J."/>
            <person name="Asada M."/>
            <person name="Hakimi H."/>
            <person name="Tanaka T.Q."/>
            <person name="Sugimoto C."/>
            <person name="Kawazu S."/>
        </authorList>
    </citation>
    <scope>NUCLEOTIDE SEQUENCE [LARGE SCALE GENOMIC DNA]</scope>
    <source>
        <strain evidence="9 10">Miyake</strain>
    </source>
</reference>
<dbReference type="VEuPathDB" id="PiroplasmaDB:BOVATA_009680"/>
<dbReference type="GeneID" id="39873245"/>
<evidence type="ECO:0000256" key="6">
    <source>
        <dbReference type="ARBA" id="ARBA00023163"/>
    </source>
</evidence>
<keyword evidence="4" id="KW-0805">Transcription regulation</keyword>
<dbReference type="AlphaFoldDB" id="A0A2H6K900"/>
<dbReference type="GO" id="GO:0000123">
    <property type="term" value="C:histone acetyltransferase complex"/>
    <property type="evidence" value="ECO:0007669"/>
    <property type="project" value="InterPro"/>
</dbReference>
<comment type="caution">
    <text evidence="9">The sequence shown here is derived from an EMBL/GenBank/DDBJ whole genome shotgun (WGS) entry which is preliminary data.</text>
</comment>
<feature type="region of interest" description="Disordered" evidence="8">
    <location>
        <begin position="127"/>
        <end position="147"/>
    </location>
</feature>
<keyword evidence="3" id="KW-0156">Chromatin regulator</keyword>
<dbReference type="OrthoDB" id="366092at2759"/>
<protein>
    <submittedName>
        <fullName evidence="9">Histone acetyltransferase subunit nua4</fullName>
    </submittedName>
</protein>
<dbReference type="EMBL" id="BDSA01000001">
    <property type="protein sequence ID" value="GBE59475.1"/>
    <property type="molecule type" value="Genomic_DNA"/>
</dbReference>
<evidence type="ECO:0000313" key="10">
    <source>
        <dbReference type="Proteomes" id="UP000236319"/>
    </source>
</evidence>
<comment type="similarity">
    <text evidence="2">Belongs to the EAF6 family.</text>
</comment>
<organism evidence="9 10">
    <name type="scientific">Babesia ovata</name>
    <dbReference type="NCBI Taxonomy" id="189622"/>
    <lineage>
        <taxon>Eukaryota</taxon>
        <taxon>Sar</taxon>
        <taxon>Alveolata</taxon>
        <taxon>Apicomplexa</taxon>
        <taxon>Aconoidasida</taxon>
        <taxon>Piroplasmida</taxon>
        <taxon>Babesiidae</taxon>
        <taxon>Babesia</taxon>
    </lineage>
</organism>
<feature type="compositionally biased region" description="Low complexity" evidence="8">
    <location>
        <begin position="45"/>
        <end position="61"/>
    </location>
</feature>
<dbReference type="InterPro" id="IPR015418">
    <property type="entry name" value="Eaf6"/>
</dbReference>
<name>A0A2H6K900_9APIC</name>
<keyword evidence="7" id="KW-0539">Nucleus</keyword>
<feature type="region of interest" description="Disordered" evidence="8">
    <location>
        <begin position="1"/>
        <end position="24"/>
    </location>
</feature>
<evidence type="ECO:0000256" key="7">
    <source>
        <dbReference type="ARBA" id="ARBA00023242"/>
    </source>
</evidence>
<keyword evidence="10" id="KW-1185">Reference proteome</keyword>
<dbReference type="GO" id="GO:0006325">
    <property type="term" value="P:chromatin organization"/>
    <property type="evidence" value="ECO:0007669"/>
    <property type="project" value="UniProtKB-KW"/>
</dbReference>
<feature type="compositionally biased region" description="Polar residues" evidence="8">
    <location>
        <begin position="65"/>
        <end position="80"/>
    </location>
</feature>
<evidence type="ECO:0000256" key="2">
    <source>
        <dbReference type="ARBA" id="ARBA00010916"/>
    </source>
</evidence>
<dbReference type="RefSeq" id="XP_028865718.1">
    <property type="nucleotide sequence ID" value="XM_029009885.1"/>
</dbReference>
<dbReference type="GO" id="GO:0016740">
    <property type="term" value="F:transferase activity"/>
    <property type="evidence" value="ECO:0007669"/>
    <property type="project" value="UniProtKB-KW"/>
</dbReference>
<evidence type="ECO:0000256" key="8">
    <source>
        <dbReference type="SAM" id="MobiDB-lite"/>
    </source>
</evidence>
<dbReference type="Pfam" id="PF09340">
    <property type="entry name" value="NuA4"/>
    <property type="match status" value="1"/>
</dbReference>
<dbReference type="Proteomes" id="UP000236319">
    <property type="component" value="Unassembled WGS sequence"/>
</dbReference>
<evidence type="ECO:0000256" key="4">
    <source>
        <dbReference type="ARBA" id="ARBA00023015"/>
    </source>
</evidence>
<feature type="region of interest" description="Disordered" evidence="8">
    <location>
        <begin position="38"/>
        <end position="111"/>
    </location>
</feature>
<dbReference type="GO" id="GO:0005634">
    <property type="term" value="C:nucleus"/>
    <property type="evidence" value="ECO:0007669"/>
    <property type="project" value="UniProtKB-SubCell"/>
</dbReference>
<evidence type="ECO:0000313" key="9">
    <source>
        <dbReference type="EMBL" id="GBE59475.1"/>
    </source>
</evidence>
<evidence type="ECO:0000256" key="1">
    <source>
        <dbReference type="ARBA" id="ARBA00004123"/>
    </source>
</evidence>
<sequence>MSASPSTLLLPAECSSFGDSTSLPRFIVGEGGQQKFVTYKRQDNTSKTAATDDSSSSATAAPRTPVNTSKTVTPTASAQRRTGKDVSSGTRKRARRGRATDSASRSPYSANGLVSDISSVSSLGLDVGGSRVPSGASSTASAKEGPVLQQTTLDRFIQPVRSNEKAADHRKHIVIDTTLVDEALDAVDIANAHSELHDIDSLSLSQSLSLSTMGSADEDDERKRKRRKCSRLQETIMRVIAKTKTDIEHLEEKISSLEEQYFYQHSETTGLVKGWDNALLGGLYCNPSSNKARKGTPAKAKQLLGHSLSLVNDHIFSLTSSTCGVSKTLTPKPE</sequence>
<keyword evidence="9" id="KW-0808">Transferase</keyword>
<evidence type="ECO:0000256" key="3">
    <source>
        <dbReference type="ARBA" id="ARBA00022853"/>
    </source>
</evidence>
<gene>
    <name evidence="9" type="ORF">BOVATA_009680</name>
</gene>
<comment type="subcellular location">
    <subcellularLocation>
        <location evidence="1">Nucleus</location>
    </subcellularLocation>
</comment>
<evidence type="ECO:0000256" key="5">
    <source>
        <dbReference type="ARBA" id="ARBA00023054"/>
    </source>
</evidence>
<keyword evidence="6" id="KW-0804">Transcription</keyword>
<keyword evidence="5" id="KW-0175">Coiled coil</keyword>